<dbReference type="GO" id="GO:0005789">
    <property type="term" value="C:endoplasmic reticulum membrane"/>
    <property type="evidence" value="ECO:0007669"/>
    <property type="project" value="UniProtKB-SubCell"/>
</dbReference>
<comment type="subcellular location">
    <subcellularLocation>
        <location evidence="5">Endoplasmic reticulum membrane</location>
        <topology evidence="5">Multi-pass membrane protein</topology>
    </subcellularLocation>
    <subcellularLocation>
        <location evidence="1">Membrane</location>
        <topology evidence="1">Multi-pass membrane protein</topology>
    </subcellularLocation>
</comment>
<feature type="transmembrane region" description="Helical" evidence="5">
    <location>
        <begin position="66"/>
        <end position="85"/>
    </location>
</feature>
<keyword evidence="3 5" id="KW-1133">Transmembrane helix</keyword>
<dbReference type="InterPro" id="IPR007269">
    <property type="entry name" value="ICMT_MeTrfase"/>
</dbReference>
<dbReference type="OrthoDB" id="422086at2759"/>
<keyword evidence="5" id="KW-0808">Transferase</keyword>
<keyword evidence="5" id="KW-0949">S-adenosyl-L-methionine</keyword>
<gene>
    <name evidence="6" type="ORF">DFQ27_005084</name>
</gene>
<accession>A0A9P6U325</accession>
<evidence type="ECO:0000256" key="1">
    <source>
        <dbReference type="ARBA" id="ARBA00004141"/>
    </source>
</evidence>
<proteinExistence type="inferred from homology"/>
<evidence type="ECO:0000256" key="4">
    <source>
        <dbReference type="ARBA" id="ARBA00023136"/>
    </source>
</evidence>
<dbReference type="EMBL" id="JAAAJB010000359">
    <property type="protein sequence ID" value="KAG0257473.1"/>
    <property type="molecule type" value="Genomic_DNA"/>
</dbReference>
<dbReference type="Gene3D" id="1.20.120.1630">
    <property type="match status" value="1"/>
</dbReference>
<dbReference type="EC" id="2.1.1.100" evidence="5"/>
<dbReference type="GO" id="GO:0032259">
    <property type="term" value="P:methylation"/>
    <property type="evidence" value="ECO:0007669"/>
    <property type="project" value="UniProtKB-KW"/>
</dbReference>
<keyword evidence="5" id="KW-0489">Methyltransferase</keyword>
<evidence type="ECO:0000256" key="2">
    <source>
        <dbReference type="ARBA" id="ARBA00022692"/>
    </source>
</evidence>
<keyword evidence="7" id="KW-1185">Reference proteome</keyword>
<name>A0A9P6U325_9FUNG</name>
<keyword evidence="5" id="KW-0256">Endoplasmic reticulum</keyword>
<keyword evidence="2 5" id="KW-0812">Transmembrane</keyword>
<feature type="transmembrane region" description="Helical" evidence="5">
    <location>
        <begin position="151"/>
        <end position="169"/>
    </location>
</feature>
<comment type="catalytic activity">
    <reaction evidence="5">
        <text>[protein]-C-terminal S-[(2E,6E)-farnesyl]-L-cysteine + S-adenosyl-L-methionine = [protein]-C-terminal S-[(2E,6E)-farnesyl]-L-cysteine methyl ester + S-adenosyl-L-homocysteine</text>
        <dbReference type="Rhea" id="RHEA:21672"/>
        <dbReference type="Rhea" id="RHEA-COMP:12125"/>
        <dbReference type="Rhea" id="RHEA-COMP:12126"/>
        <dbReference type="ChEBI" id="CHEBI:57856"/>
        <dbReference type="ChEBI" id="CHEBI:59789"/>
        <dbReference type="ChEBI" id="CHEBI:90510"/>
        <dbReference type="ChEBI" id="CHEBI:90511"/>
        <dbReference type="EC" id="2.1.1.100"/>
    </reaction>
</comment>
<evidence type="ECO:0000256" key="3">
    <source>
        <dbReference type="ARBA" id="ARBA00022989"/>
    </source>
</evidence>
<evidence type="ECO:0000313" key="6">
    <source>
        <dbReference type="EMBL" id="KAG0257473.1"/>
    </source>
</evidence>
<organism evidence="6 7">
    <name type="scientific">Actinomortierella ambigua</name>
    <dbReference type="NCBI Taxonomy" id="1343610"/>
    <lineage>
        <taxon>Eukaryota</taxon>
        <taxon>Fungi</taxon>
        <taxon>Fungi incertae sedis</taxon>
        <taxon>Mucoromycota</taxon>
        <taxon>Mortierellomycotina</taxon>
        <taxon>Mortierellomycetes</taxon>
        <taxon>Mortierellales</taxon>
        <taxon>Mortierellaceae</taxon>
        <taxon>Actinomortierella</taxon>
    </lineage>
</organism>
<evidence type="ECO:0000256" key="5">
    <source>
        <dbReference type="RuleBase" id="RU362022"/>
    </source>
</evidence>
<sequence>MIRAMLPPSAGEDVSQDASSKVHQEDVVAQLFTRSTRHLNPALAAITTAIYTHMLVQGHISPYLRPWQIAATSICIGGAILRVWCYRELGRFFTYELSIRKNHQLVGTGPYRYLLHPSYTGMFVTVVAWSMLTAVEGVWDVVLKTYFDVSLPPWLAFIAFSLPFALLIGRRVRSEEAMLATNFGEAFEEFRRHRARFIPFIF</sequence>
<keyword evidence="4 5" id="KW-0472">Membrane</keyword>
<comment type="similarity">
    <text evidence="5">Belongs to the class VI-like SAM-binding methyltransferase superfamily. Isoprenylcysteine carboxyl methyltransferase family.</text>
</comment>
<feature type="transmembrane region" description="Helical" evidence="5">
    <location>
        <begin position="119"/>
        <end position="139"/>
    </location>
</feature>
<dbReference type="PANTHER" id="PTHR12714:SF25">
    <property type="entry name" value="CONSERVED HYPOTHETICAL MEMBRANE PROTEIN"/>
    <property type="match status" value="1"/>
</dbReference>
<dbReference type="Pfam" id="PF04140">
    <property type="entry name" value="ICMT"/>
    <property type="match status" value="1"/>
</dbReference>
<reference evidence="6" key="1">
    <citation type="journal article" date="2020" name="Fungal Divers.">
        <title>Resolving the Mortierellaceae phylogeny through synthesis of multi-gene phylogenetics and phylogenomics.</title>
        <authorList>
            <person name="Vandepol N."/>
            <person name="Liber J."/>
            <person name="Desiro A."/>
            <person name="Na H."/>
            <person name="Kennedy M."/>
            <person name="Barry K."/>
            <person name="Grigoriev I.V."/>
            <person name="Miller A.N."/>
            <person name="O'Donnell K."/>
            <person name="Stajich J.E."/>
            <person name="Bonito G."/>
        </authorList>
    </citation>
    <scope>NUCLEOTIDE SEQUENCE</scope>
    <source>
        <strain evidence="6">BC1065</strain>
    </source>
</reference>
<dbReference type="GO" id="GO:0004671">
    <property type="term" value="F:protein C-terminal S-isoprenylcysteine carboxyl O-methyltransferase activity"/>
    <property type="evidence" value="ECO:0007669"/>
    <property type="project" value="UniProtKB-EC"/>
</dbReference>
<dbReference type="PANTHER" id="PTHR12714">
    <property type="entry name" value="PROTEIN-S ISOPRENYLCYSTEINE O-METHYLTRANSFERASE"/>
    <property type="match status" value="1"/>
</dbReference>
<feature type="transmembrane region" description="Helical" evidence="5">
    <location>
        <begin position="42"/>
        <end position="60"/>
    </location>
</feature>
<comment type="caution">
    <text evidence="6">The sequence shown here is derived from an EMBL/GenBank/DDBJ whole genome shotgun (WGS) entry which is preliminary data.</text>
</comment>
<dbReference type="Proteomes" id="UP000807716">
    <property type="component" value="Unassembled WGS sequence"/>
</dbReference>
<dbReference type="AlphaFoldDB" id="A0A9P6U325"/>
<protein>
    <recommendedName>
        <fullName evidence="5">Protein-S-isoprenylcysteine O-methyltransferase</fullName>
        <ecNumber evidence="5">2.1.1.100</ecNumber>
    </recommendedName>
</protein>
<evidence type="ECO:0000313" key="7">
    <source>
        <dbReference type="Proteomes" id="UP000807716"/>
    </source>
</evidence>